<gene>
    <name evidence="2" type="ORF">MSCUN_11520</name>
</gene>
<name>A0A2V2BPK0_9EURY</name>
<dbReference type="Proteomes" id="UP000246004">
    <property type="component" value="Unassembled WGS sequence"/>
</dbReference>
<evidence type="ECO:0000313" key="2">
    <source>
        <dbReference type="EMBL" id="PWL07909.1"/>
    </source>
</evidence>
<protein>
    <submittedName>
        <fullName evidence="2">Uncharacterized protein</fullName>
    </submittedName>
</protein>
<dbReference type="AlphaFoldDB" id="A0A2V2BPK0"/>
<organism evidence="2 3">
    <name type="scientific">Methanosphaera cuniculi</name>
    <dbReference type="NCBI Taxonomy" id="1077256"/>
    <lineage>
        <taxon>Archaea</taxon>
        <taxon>Methanobacteriati</taxon>
        <taxon>Methanobacteriota</taxon>
        <taxon>Methanomada group</taxon>
        <taxon>Methanobacteria</taxon>
        <taxon>Methanobacteriales</taxon>
        <taxon>Methanobacteriaceae</taxon>
        <taxon>Methanosphaera</taxon>
    </lineage>
</organism>
<sequence>MAKVKGTNRRTRPRSGYRKQGNKKGRGVREKRYKR</sequence>
<comment type="caution">
    <text evidence="2">The sequence shown here is derived from an EMBL/GenBank/DDBJ whole genome shotgun (WGS) entry which is preliminary data.</text>
</comment>
<dbReference type="EMBL" id="LWMS01000042">
    <property type="protein sequence ID" value="PWL07909.1"/>
    <property type="molecule type" value="Genomic_DNA"/>
</dbReference>
<feature type="region of interest" description="Disordered" evidence="1">
    <location>
        <begin position="1"/>
        <end position="35"/>
    </location>
</feature>
<evidence type="ECO:0000313" key="3">
    <source>
        <dbReference type="Proteomes" id="UP000246004"/>
    </source>
</evidence>
<reference evidence="2 3" key="1">
    <citation type="submission" date="2016-04" db="EMBL/GenBank/DDBJ databases">
        <title>Genome sequence of Methanosphaera cuniculi DSM 4103.</title>
        <authorList>
            <person name="Poehlein A."/>
            <person name="Seedorf H."/>
            <person name="Daniel R."/>
        </authorList>
    </citation>
    <scope>NUCLEOTIDE SEQUENCE [LARGE SCALE GENOMIC DNA]</scope>
    <source>
        <strain evidence="2 3">DSM 4103</strain>
    </source>
</reference>
<proteinExistence type="predicted"/>
<evidence type="ECO:0000256" key="1">
    <source>
        <dbReference type="SAM" id="MobiDB-lite"/>
    </source>
</evidence>
<accession>A0A2V2BPK0</accession>